<feature type="active site" description="Nucleophile" evidence="8">
    <location>
        <position position="128"/>
    </location>
</feature>
<evidence type="ECO:0000256" key="6">
    <source>
        <dbReference type="ARBA" id="ARBA00034021"/>
    </source>
</evidence>
<evidence type="ECO:0000256" key="9">
    <source>
        <dbReference type="PROSITE-ProRule" id="PRU10085"/>
    </source>
</evidence>
<dbReference type="InterPro" id="IPR018215">
    <property type="entry name" value="ClpP_Ser_AS"/>
</dbReference>
<feature type="active site" evidence="8 10">
    <location>
        <position position="153"/>
    </location>
</feature>
<dbReference type="Pfam" id="PF00574">
    <property type="entry name" value="CLP_protease"/>
    <property type="match status" value="1"/>
</dbReference>
<gene>
    <name evidence="8 13" type="primary">clpP</name>
</gene>
<evidence type="ECO:0000256" key="2">
    <source>
        <dbReference type="ARBA" id="ARBA00022640"/>
    </source>
</evidence>
<evidence type="ECO:0000256" key="11">
    <source>
        <dbReference type="RuleBase" id="RU000549"/>
    </source>
</evidence>
<dbReference type="GO" id="GO:0004252">
    <property type="term" value="F:serine-type endopeptidase activity"/>
    <property type="evidence" value="ECO:0007669"/>
    <property type="project" value="UniProtKB-UniRule"/>
</dbReference>
<evidence type="ECO:0000256" key="12">
    <source>
        <dbReference type="RuleBase" id="RU003567"/>
    </source>
</evidence>
<evidence type="ECO:0000256" key="3">
    <source>
        <dbReference type="ARBA" id="ARBA00022670"/>
    </source>
</evidence>
<dbReference type="InterPro" id="IPR001907">
    <property type="entry name" value="ClpP"/>
</dbReference>
<organism evidence="13">
    <name type="scientific">Hopea odorata</name>
    <dbReference type="NCBI Taxonomy" id="64598"/>
    <lineage>
        <taxon>Eukaryota</taxon>
        <taxon>Viridiplantae</taxon>
        <taxon>Streptophyta</taxon>
        <taxon>Embryophyta</taxon>
        <taxon>Tracheophyta</taxon>
        <taxon>Spermatophyta</taxon>
        <taxon>Magnoliopsida</taxon>
        <taxon>eudicotyledons</taxon>
        <taxon>Gunneridae</taxon>
        <taxon>Pentapetalae</taxon>
        <taxon>rosids</taxon>
        <taxon>malvids</taxon>
        <taxon>Malvales</taxon>
        <taxon>Dipterocarpaceae</taxon>
        <taxon>Hopea</taxon>
    </lineage>
</organism>
<dbReference type="InterPro" id="IPR029045">
    <property type="entry name" value="ClpP/crotonase-like_dom_sf"/>
</dbReference>
<comment type="subcellular location">
    <subcellularLocation>
        <location evidence="8">Plastid</location>
        <location evidence="8">Chloroplast stroma</location>
    </subcellularLocation>
</comment>
<dbReference type="SUPFAM" id="SSF52096">
    <property type="entry name" value="ClpP/crotonase"/>
    <property type="match status" value="1"/>
</dbReference>
<evidence type="ECO:0000256" key="4">
    <source>
        <dbReference type="ARBA" id="ARBA00022801"/>
    </source>
</evidence>
<dbReference type="GO" id="GO:0004176">
    <property type="term" value="F:ATP-dependent peptidase activity"/>
    <property type="evidence" value="ECO:0007669"/>
    <property type="project" value="InterPro"/>
</dbReference>
<name>A0A8F7KWR5_9ROSI</name>
<evidence type="ECO:0000256" key="5">
    <source>
        <dbReference type="ARBA" id="ARBA00022825"/>
    </source>
</evidence>
<keyword evidence="3 8" id="KW-0645">Protease</keyword>
<dbReference type="Gene3D" id="3.90.226.10">
    <property type="entry name" value="2-enoyl-CoA Hydratase, Chain A, domain 1"/>
    <property type="match status" value="1"/>
</dbReference>
<dbReference type="GO" id="GO:0006515">
    <property type="term" value="P:protein quality control for misfolded or incompletely synthesized proteins"/>
    <property type="evidence" value="ECO:0007669"/>
    <property type="project" value="TreeGrafter"/>
</dbReference>
<proteinExistence type="inferred from homology"/>
<feature type="active site" evidence="9">
    <location>
        <position position="128"/>
    </location>
</feature>
<dbReference type="FunFam" id="3.90.226.10:FF:000006">
    <property type="entry name" value="ATP-dependent Clp protease proteolytic subunit"/>
    <property type="match status" value="1"/>
</dbReference>
<keyword evidence="5 8" id="KW-0720">Serine protease</keyword>
<keyword evidence="13" id="KW-0150">Chloroplast</keyword>
<keyword evidence="2 13" id="KW-0934">Plastid</keyword>
<evidence type="ECO:0000313" key="13">
    <source>
        <dbReference type="EMBL" id="QXV93204.1"/>
    </source>
</evidence>
<sequence length="224" mass="25541">MYMNQYYTVNLLLRFHIKVIRRGESFIMPVGIPKVPFQGPDDETSSWVDVYNRLYRQRVLFLAQEIDSEISNNIIGIMVFLSLEDYTKEQYLFLNCPGGGVIPGISIYDAIQFVTPDVNTIDIGLAASMGSFLLAGGTITKRMAFPHARVMIHQPSTSFMPDSQQTREFILEVGELAKFREAIIEVYVQRTGKPFWVISRDMERDIFMSATEAKDYGIIDLLAD</sequence>
<comment type="subunit">
    <text evidence="8">Component of the chloroplastic Clp protease core complex.</text>
</comment>
<dbReference type="AlphaFoldDB" id="A0A8F7KWR5"/>
<dbReference type="PRINTS" id="PR00127">
    <property type="entry name" value="CLPPROTEASEP"/>
</dbReference>
<dbReference type="GO" id="GO:0051117">
    <property type="term" value="F:ATPase binding"/>
    <property type="evidence" value="ECO:0007669"/>
    <property type="project" value="TreeGrafter"/>
</dbReference>
<comment type="similarity">
    <text evidence="1 8 12">Belongs to the peptidase S14 family.</text>
</comment>
<dbReference type="CDD" id="cd07017">
    <property type="entry name" value="S14_ClpP_2"/>
    <property type="match status" value="1"/>
</dbReference>
<evidence type="ECO:0000256" key="7">
    <source>
        <dbReference type="ARBA" id="ARBA00055217"/>
    </source>
</evidence>
<dbReference type="EC" id="3.4.21.92" evidence="8 11"/>
<dbReference type="GO" id="GO:0009570">
    <property type="term" value="C:chloroplast stroma"/>
    <property type="evidence" value="ECO:0007669"/>
    <property type="project" value="UniProtKB-SubCell"/>
</dbReference>
<comment type="function">
    <text evidence="7 8">Cleaves peptides in various proteins in a process that requires ATP hydrolysis. Has a chymotrypsin-like activity. Plays a major role in the degradation of misfolded proteins.</text>
</comment>
<accession>A0A8F7KWR5</accession>
<dbReference type="InterPro" id="IPR033135">
    <property type="entry name" value="ClpP_His_AS"/>
</dbReference>
<dbReference type="HAMAP" id="MF_00444">
    <property type="entry name" value="ClpP"/>
    <property type="match status" value="1"/>
</dbReference>
<dbReference type="PROSITE" id="PS00381">
    <property type="entry name" value="CLP_PROTEASE_SER"/>
    <property type="match status" value="1"/>
</dbReference>
<dbReference type="EMBL" id="MZ160994">
    <property type="protein sequence ID" value="QXV93204.1"/>
    <property type="molecule type" value="Genomic_DNA"/>
</dbReference>
<keyword evidence="4 8" id="KW-0378">Hydrolase</keyword>
<evidence type="ECO:0000256" key="1">
    <source>
        <dbReference type="ARBA" id="ARBA00007039"/>
    </source>
</evidence>
<dbReference type="GO" id="GO:0009368">
    <property type="term" value="C:endopeptidase Clp complex"/>
    <property type="evidence" value="ECO:0007669"/>
    <property type="project" value="TreeGrafter"/>
</dbReference>
<protein>
    <recommendedName>
        <fullName evidence="8 12">ATP-dependent Clp protease proteolytic subunit</fullName>
        <ecNumber evidence="8 11">3.4.21.92</ecNumber>
    </recommendedName>
    <alternativeName>
        <fullName evidence="8">Endopeptidase Clp</fullName>
    </alternativeName>
</protein>
<dbReference type="PROSITE" id="PS00382">
    <property type="entry name" value="CLP_PROTEASE_HIS"/>
    <property type="match status" value="1"/>
</dbReference>
<comment type="catalytic activity">
    <reaction evidence="6 8 10">
        <text>Hydrolysis of proteins to small peptides in the presence of ATP and magnesium. alpha-casein is the usual test substrate. In the absence of ATP, only oligopeptides shorter than five residues are hydrolyzed (such as succinyl-Leu-Tyr-|-NHMec, and Leu-Tyr-Leu-|-Tyr-Trp, in which cleavage of the -Tyr-|-Leu- and -Tyr-|-Trp bonds also occurs).</text>
        <dbReference type="EC" id="3.4.21.92"/>
    </reaction>
</comment>
<dbReference type="PANTHER" id="PTHR10381">
    <property type="entry name" value="ATP-DEPENDENT CLP PROTEASE PROTEOLYTIC SUBUNIT"/>
    <property type="match status" value="1"/>
</dbReference>
<dbReference type="InterPro" id="IPR023562">
    <property type="entry name" value="ClpP/TepA"/>
</dbReference>
<reference evidence="13" key="1">
    <citation type="submission" date="2021-05" db="EMBL/GenBank/DDBJ databases">
        <authorList>
            <person name="Yu Y."/>
        </authorList>
    </citation>
    <scope>NUCLEOTIDE SEQUENCE</scope>
</reference>
<evidence type="ECO:0000256" key="8">
    <source>
        <dbReference type="HAMAP-Rule" id="MF_00444"/>
    </source>
</evidence>
<geneLocation type="chloroplast" evidence="13"/>
<dbReference type="PANTHER" id="PTHR10381:SF15">
    <property type="entry name" value="CHLOROPLASTIC ATP-DEPENDENT CLP PROTEASE PROTEOLYTIC SUBUNIT 1"/>
    <property type="match status" value="1"/>
</dbReference>
<evidence type="ECO:0000256" key="10">
    <source>
        <dbReference type="PROSITE-ProRule" id="PRU10086"/>
    </source>
</evidence>